<accession>A0AA47N8N4</accession>
<feature type="transmembrane region" description="Helical" evidence="7">
    <location>
        <begin position="435"/>
        <end position="456"/>
    </location>
</feature>
<feature type="transmembrane region" description="Helical" evidence="7">
    <location>
        <begin position="78"/>
        <end position="100"/>
    </location>
</feature>
<comment type="similarity">
    <text evidence="2">Belongs to the major facilitator superfamily. MFSD6 family.</text>
</comment>
<proteinExistence type="inferred from homology"/>
<evidence type="ECO:0000256" key="1">
    <source>
        <dbReference type="ARBA" id="ARBA00004141"/>
    </source>
</evidence>
<sequence>MTQTQQVDIKATLFLASGFHFLCSAARACVLPFLTLYFRRLGLSPAMTGGVMAAKHLITLLWSPLACALTRRYDKRRLAIVASLVGTAAVALLLPVIPAVDQDAAVGRCNATAAGDGVGDGVGPTLLPRNPALFGASAAAAVPNETFGGVPSASSDRALVDGGGRPGVTAGAAAGPFLTSRPAKSKRSADAPHPGEEGRREAGGEEGRREAGGEEGRRREAGGEEGRREAGGEEGRRREAGGEEGRRREAGGEEGRREAGGEEGRREAGGEEGRRREAGGEEGRREEEDLGFLGSLKSMDVRHQLFFLLLMGVAAWELLSAPLDWAADDGLYDYLDSVDASDRHGNAHSWGLLGAACGAGGAGLLVNRLPCVLAFGGPAAATPRGAAHFFCYAALVAPALLAAAAFLPLLRVNRKRPRSSGLLRAARLVRGDPRALLCAVTAALAGVAAATLENFLLWAMEDAGADELHMGVSLAAGFVSQAAFPHLMGLRATLPVPWRALLVGAGGVALQCLYYSFLWGRWAALPTQLLNCLSTGALWWAVRAQCEDTAAAGGGGGGGGGAERSVRRVYAWLCAGLGASLGSLAGGFVAQRFGVGWLLRGVAGAVALWCVCLPVLQWRAPHRRRINYSRLLLAADASEASDSGSEQERDWLDRALDDDKRHKHNNNNSYGRRMNH</sequence>
<dbReference type="Proteomes" id="UP001174136">
    <property type="component" value="Unassembled WGS sequence"/>
</dbReference>
<reference evidence="9" key="1">
    <citation type="journal article" date="2023" name="Front. Mar. Sci.">
        <title>A new Merluccius polli reference genome to investigate the effects of global change in West African waters.</title>
        <authorList>
            <person name="Mateo J.L."/>
            <person name="Blanco-Fernandez C."/>
            <person name="Garcia-Vazquez E."/>
            <person name="Machado-Schiaffino G."/>
        </authorList>
    </citation>
    <scope>NUCLEOTIDE SEQUENCE</scope>
    <source>
        <strain evidence="9">C29</strain>
        <tissue evidence="9">Fin</tissue>
    </source>
</reference>
<dbReference type="PANTHER" id="PTHR16172">
    <property type="entry name" value="MAJOR FACILITATOR SUPERFAMILY DOMAIN-CONTAINING PROTEIN 6-LIKE"/>
    <property type="match status" value="1"/>
</dbReference>
<evidence type="ECO:0000259" key="8">
    <source>
        <dbReference type="Pfam" id="PF12832"/>
    </source>
</evidence>
<keyword evidence="3 7" id="KW-0812">Transmembrane</keyword>
<dbReference type="GO" id="GO:0016020">
    <property type="term" value="C:membrane"/>
    <property type="evidence" value="ECO:0007669"/>
    <property type="project" value="UniProtKB-SubCell"/>
</dbReference>
<evidence type="ECO:0000256" key="5">
    <source>
        <dbReference type="ARBA" id="ARBA00023136"/>
    </source>
</evidence>
<dbReference type="SUPFAM" id="SSF103473">
    <property type="entry name" value="MFS general substrate transporter"/>
    <property type="match status" value="2"/>
</dbReference>
<dbReference type="EMBL" id="JAOPHQ010000488">
    <property type="protein sequence ID" value="KAK0154468.1"/>
    <property type="molecule type" value="Genomic_DNA"/>
</dbReference>
<evidence type="ECO:0000256" key="4">
    <source>
        <dbReference type="ARBA" id="ARBA00022989"/>
    </source>
</evidence>
<comment type="caution">
    <text evidence="9">The sequence shown here is derived from an EMBL/GenBank/DDBJ whole genome shotgun (WGS) entry which is preliminary data.</text>
</comment>
<name>A0AA47N8N4_MERPO</name>
<dbReference type="PANTHER" id="PTHR16172:SF41">
    <property type="entry name" value="MAJOR FACILITATOR SUPERFAMILY DOMAIN-CONTAINING PROTEIN 6-LIKE"/>
    <property type="match status" value="1"/>
</dbReference>
<feature type="compositionally biased region" description="Basic and acidic residues" evidence="6">
    <location>
        <begin position="187"/>
        <end position="287"/>
    </location>
</feature>
<dbReference type="InterPro" id="IPR024989">
    <property type="entry name" value="MFS_assoc_dom"/>
</dbReference>
<keyword evidence="5 7" id="KW-0472">Membrane</keyword>
<organism evidence="9 10">
    <name type="scientific">Merluccius polli</name>
    <name type="common">Benguela hake</name>
    <name type="synonym">Merluccius cadenati</name>
    <dbReference type="NCBI Taxonomy" id="89951"/>
    <lineage>
        <taxon>Eukaryota</taxon>
        <taxon>Metazoa</taxon>
        <taxon>Chordata</taxon>
        <taxon>Craniata</taxon>
        <taxon>Vertebrata</taxon>
        <taxon>Euteleostomi</taxon>
        <taxon>Actinopterygii</taxon>
        <taxon>Neopterygii</taxon>
        <taxon>Teleostei</taxon>
        <taxon>Neoteleostei</taxon>
        <taxon>Acanthomorphata</taxon>
        <taxon>Zeiogadaria</taxon>
        <taxon>Gadariae</taxon>
        <taxon>Gadiformes</taxon>
        <taxon>Gadoidei</taxon>
        <taxon>Merlucciidae</taxon>
        <taxon>Merluccius</taxon>
    </lineage>
</organism>
<dbReference type="InterPro" id="IPR036259">
    <property type="entry name" value="MFS_trans_sf"/>
</dbReference>
<dbReference type="Pfam" id="PF12832">
    <property type="entry name" value="MFS_1_like"/>
    <property type="match status" value="1"/>
</dbReference>
<comment type="subcellular location">
    <subcellularLocation>
        <location evidence="1">Membrane</location>
        <topology evidence="1">Multi-pass membrane protein</topology>
    </subcellularLocation>
</comment>
<evidence type="ECO:0000256" key="7">
    <source>
        <dbReference type="SAM" id="Phobius"/>
    </source>
</evidence>
<feature type="transmembrane region" description="Helical" evidence="7">
    <location>
        <begin position="305"/>
        <end position="326"/>
    </location>
</feature>
<evidence type="ECO:0000256" key="2">
    <source>
        <dbReference type="ARBA" id="ARBA00005241"/>
    </source>
</evidence>
<dbReference type="Gene3D" id="1.20.1250.20">
    <property type="entry name" value="MFS general substrate transporter like domains"/>
    <property type="match status" value="2"/>
</dbReference>
<gene>
    <name evidence="9" type="primary">mfsd6l-b</name>
    <name evidence="9" type="ORF">N1851_003433</name>
</gene>
<evidence type="ECO:0000256" key="3">
    <source>
        <dbReference type="ARBA" id="ARBA00022692"/>
    </source>
</evidence>
<feature type="transmembrane region" description="Helical" evidence="7">
    <location>
        <begin position="569"/>
        <end position="591"/>
    </location>
</feature>
<feature type="region of interest" description="Disordered" evidence="6">
    <location>
        <begin position="654"/>
        <end position="676"/>
    </location>
</feature>
<feature type="domain" description="Major facilitator superfamily associated" evidence="8">
    <location>
        <begin position="17"/>
        <end position="597"/>
    </location>
</feature>
<feature type="transmembrane region" description="Helical" evidence="7">
    <location>
        <begin position="597"/>
        <end position="616"/>
    </location>
</feature>
<evidence type="ECO:0000313" key="9">
    <source>
        <dbReference type="EMBL" id="KAK0154468.1"/>
    </source>
</evidence>
<protein>
    <submittedName>
        <fullName evidence="9">Major facilitator superfamily domain-containing protein 6-like protein B</fullName>
    </submittedName>
</protein>
<evidence type="ECO:0000256" key="6">
    <source>
        <dbReference type="SAM" id="MobiDB-lite"/>
    </source>
</evidence>
<feature type="transmembrane region" description="Helical" evidence="7">
    <location>
        <begin position="500"/>
        <end position="517"/>
    </location>
</feature>
<feature type="region of interest" description="Disordered" evidence="6">
    <location>
        <begin position="151"/>
        <end position="287"/>
    </location>
</feature>
<dbReference type="AlphaFoldDB" id="A0AA47N8N4"/>
<evidence type="ECO:0000313" key="10">
    <source>
        <dbReference type="Proteomes" id="UP001174136"/>
    </source>
</evidence>
<keyword evidence="10" id="KW-1185">Reference proteome</keyword>
<keyword evidence="4 7" id="KW-1133">Transmembrane helix</keyword>
<feature type="transmembrane region" description="Helical" evidence="7">
    <location>
        <begin position="386"/>
        <end position="410"/>
    </location>
</feature>
<dbReference type="InterPro" id="IPR051717">
    <property type="entry name" value="MFS_MFSD6"/>
</dbReference>